<feature type="compositionally biased region" description="Basic and acidic residues" evidence="1">
    <location>
        <begin position="51"/>
        <end position="61"/>
    </location>
</feature>
<name>A0A2Z6LFZ2_TRISU</name>
<evidence type="ECO:0000256" key="2">
    <source>
        <dbReference type="SAM" id="SignalP"/>
    </source>
</evidence>
<dbReference type="EMBL" id="DF973112">
    <property type="protein sequence ID" value="GAU10983.1"/>
    <property type="molecule type" value="Genomic_DNA"/>
</dbReference>
<gene>
    <name evidence="3" type="ORF">TSUD_112760</name>
</gene>
<feature type="signal peptide" evidence="2">
    <location>
        <begin position="1"/>
        <end position="22"/>
    </location>
</feature>
<evidence type="ECO:0000313" key="4">
    <source>
        <dbReference type="Proteomes" id="UP000242715"/>
    </source>
</evidence>
<feature type="region of interest" description="Disordered" evidence="1">
    <location>
        <begin position="51"/>
        <end position="74"/>
    </location>
</feature>
<reference evidence="4" key="1">
    <citation type="journal article" date="2017" name="Front. Plant Sci.">
        <title>Climate Clever Clovers: New Paradigm to Reduce the Environmental Footprint of Ruminants by Breeding Low Methanogenic Forages Utilizing Haplotype Variation.</title>
        <authorList>
            <person name="Kaur P."/>
            <person name="Appels R."/>
            <person name="Bayer P.E."/>
            <person name="Keeble-Gagnere G."/>
            <person name="Wang J."/>
            <person name="Hirakawa H."/>
            <person name="Shirasawa K."/>
            <person name="Vercoe P."/>
            <person name="Stefanova K."/>
            <person name="Durmic Z."/>
            <person name="Nichols P."/>
            <person name="Revell C."/>
            <person name="Isobe S.N."/>
            <person name="Edwards D."/>
            <person name="Erskine W."/>
        </authorList>
    </citation>
    <scope>NUCLEOTIDE SEQUENCE [LARGE SCALE GENOMIC DNA]</scope>
    <source>
        <strain evidence="4">cv. Daliak</strain>
    </source>
</reference>
<evidence type="ECO:0000313" key="3">
    <source>
        <dbReference type="EMBL" id="GAU10983.1"/>
    </source>
</evidence>
<evidence type="ECO:0000256" key="1">
    <source>
        <dbReference type="SAM" id="MobiDB-lite"/>
    </source>
</evidence>
<proteinExistence type="predicted"/>
<dbReference type="AlphaFoldDB" id="A0A2Z6LFZ2"/>
<dbReference type="Proteomes" id="UP000242715">
    <property type="component" value="Unassembled WGS sequence"/>
</dbReference>
<protein>
    <submittedName>
        <fullName evidence="3">Uncharacterized protein</fullName>
    </submittedName>
</protein>
<feature type="chain" id="PRO_5016382036" evidence="2">
    <location>
        <begin position="23"/>
        <end position="74"/>
    </location>
</feature>
<keyword evidence="2" id="KW-0732">Signal</keyword>
<organism evidence="3 4">
    <name type="scientific">Trifolium subterraneum</name>
    <name type="common">Subterranean clover</name>
    <dbReference type="NCBI Taxonomy" id="3900"/>
    <lineage>
        <taxon>Eukaryota</taxon>
        <taxon>Viridiplantae</taxon>
        <taxon>Streptophyta</taxon>
        <taxon>Embryophyta</taxon>
        <taxon>Tracheophyta</taxon>
        <taxon>Spermatophyta</taxon>
        <taxon>Magnoliopsida</taxon>
        <taxon>eudicotyledons</taxon>
        <taxon>Gunneridae</taxon>
        <taxon>Pentapetalae</taxon>
        <taxon>rosids</taxon>
        <taxon>fabids</taxon>
        <taxon>Fabales</taxon>
        <taxon>Fabaceae</taxon>
        <taxon>Papilionoideae</taxon>
        <taxon>50 kb inversion clade</taxon>
        <taxon>NPAAA clade</taxon>
        <taxon>Hologalegina</taxon>
        <taxon>IRL clade</taxon>
        <taxon>Trifolieae</taxon>
        <taxon>Trifolium</taxon>
    </lineage>
</organism>
<keyword evidence="4" id="KW-1185">Reference proteome</keyword>
<accession>A0A2Z6LFZ2</accession>
<sequence>MSFHSIVFSLPIFPFFLPRCGGGRHSGGKDNDGEGNKYCVDSLSWCETGELEKSTGEEEGKRKRWKQGKNKVKR</sequence>
<feature type="compositionally biased region" description="Basic residues" evidence="1">
    <location>
        <begin position="62"/>
        <end position="74"/>
    </location>
</feature>